<accession>A0A382BRD9</accession>
<dbReference type="EMBL" id="UINC01031021">
    <property type="protein sequence ID" value="SVB16390.1"/>
    <property type="molecule type" value="Genomic_DNA"/>
</dbReference>
<sequence length="389" mass="43928">MVKYLGRAFSVLVSVFLTVCSVDMLVGQDSSVFNGYGFRISTPSIVDPFQQEIYFGMYQDSLASPFGLLNVSLGQKKTTITVDPDWKFITFTETLDKRIYKIPFTAPLEWYLTKLVRLNYSKKLHETAMKGAKDKSKDSRKGTRSLEVVGMDIGKLGRASLRVRGNVNISGKLVFQDQQLVRSSINETQNTHIEFDQRQNLNIEGKVGDRITVLMDQDSERDFDWENNIRISYQGEEDDIIQKVEAGNISLSLPATQYVTFSGQNKGLFGLKGISKIGPIDITSIASIEQTKKEQQRYSGGSEAQTTRIKDYEYVKNQYFFIHEWFRNGVLSDTITVDTTGLLYQGETFVIPSFYPLKNGLHLIGNAKIANFELYRLDLSNNPAADIGV</sequence>
<organism evidence="1">
    <name type="scientific">marine metagenome</name>
    <dbReference type="NCBI Taxonomy" id="408172"/>
    <lineage>
        <taxon>unclassified sequences</taxon>
        <taxon>metagenomes</taxon>
        <taxon>ecological metagenomes</taxon>
    </lineage>
</organism>
<feature type="non-terminal residue" evidence="1">
    <location>
        <position position="389"/>
    </location>
</feature>
<dbReference type="AlphaFoldDB" id="A0A382BRD9"/>
<gene>
    <name evidence="1" type="ORF">METZ01_LOCUS169244</name>
</gene>
<evidence type="ECO:0000313" key="1">
    <source>
        <dbReference type="EMBL" id="SVB16390.1"/>
    </source>
</evidence>
<name>A0A382BRD9_9ZZZZ</name>
<protein>
    <submittedName>
        <fullName evidence="1">Uncharacterized protein</fullName>
    </submittedName>
</protein>
<reference evidence="1" key="1">
    <citation type="submission" date="2018-05" db="EMBL/GenBank/DDBJ databases">
        <authorList>
            <person name="Lanie J.A."/>
            <person name="Ng W.-L."/>
            <person name="Kazmierczak K.M."/>
            <person name="Andrzejewski T.M."/>
            <person name="Davidsen T.M."/>
            <person name="Wayne K.J."/>
            <person name="Tettelin H."/>
            <person name="Glass J.I."/>
            <person name="Rusch D."/>
            <person name="Podicherti R."/>
            <person name="Tsui H.-C.T."/>
            <person name="Winkler M.E."/>
        </authorList>
    </citation>
    <scope>NUCLEOTIDE SEQUENCE</scope>
</reference>
<proteinExistence type="predicted"/>